<dbReference type="AlphaFoldDB" id="Q4SFK9"/>
<keyword evidence="4 11" id="KW-0493">Microtubule</keyword>
<dbReference type="InterPro" id="IPR027417">
    <property type="entry name" value="P-loop_NTPase"/>
</dbReference>
<dbReference type="GO" id="GO:0090307">
    <property type="term" value="P:mitotic spindle assembly"/>
    <property type="evidence" value="ECO:0007669"/>
    <property type="project" value="TreeGrafter"/>
</dbReference>
<dbReference type="GO" id="GO:0008574">
    <property type="term" value="F:plus-end-directed microtubule motor activity"/>
    <property type="evidence" value="ECO:0007669"/>
    <property type="project" value="TreeGrafter"/>
</dbReference>
<dbReference type="KEGG" id="tng:GSTEN00019047G001"/>
<feature type="domain" description="Kinesin motor" evidence="13">
    <location>
        <begin position="6"/>
        <end position="415"/>
    </location>
</feature>
<dbReference type="PRINTS" id="PR00380">
    <property type="entry name" value="KINESINHEAVY"/>
</dbReference>
<keyword evidence="8 10" id="KW-0505">Motor protein</keyword>
<dbReference type="PROSITE" id="PS00411">
    <property type="entry name" value="KINESIN_MOTOR_1"/>
    <property type="match status" value="1"/>
</dbReference>
<evidence type="ECO:0000256" key="2">
    <source>
        <dbReference type="ARBA" id="ARBA00022490"/>
    </source>
</evidence>
<evidence type="ECO:0000256" key="5">
    <source>
        <dbReference type="ARBA" id="ARBA00022741"/>
    </source>
</evidence>
<dbReference type="PROSITE" id="PS50067">
    <property type="entry name" value="KINESIN_MOTOR_2"/>
    <property type="match status" value="1"/>
</dbReference>
<dbReference type="GO" id="GO:0005634">
    <property type="term" value="C:nucleus"/>
    <property type="evidence" value="ECO:0007669"/>
    <property type="project" value="TreeGrafter"/>
</dbReference>
<dbReference type="OrthoDB" id="2403182at2759"/>
<keyword evidence="2" id="KW-0963">Cytoplasm</keyword>
<evidence type="ECO:0000256" key="10">
    <source>
        <dbReference type="PROSITE-ProRule" id="PRU00283"/>
    </source>
</evidence>
<dbReference type="GO" id="GO:0007018">
    <property type="term" value="P:microtubule-based movement"/>
    <property type="evidence" value="ECO:0007669"/>
    <property type="project" value="InterPro"/>
</dbReference>
<evidence type="ECO:0000256" key="1">
    <source>
        <dbReference type="ARBA" id="ARBA00004186"/>
    </source>
</evidence>
<reference evidence="14" key="2">
    <citation type="submission" date="2004-02" db="EMBL/GenBank/DDBJ databases">
        <authorList>
            <consortium name="Genoscope"/>
            <consortium name="Whitehead Institute Centre for Genome Research"/>
        </authorList>
    </citation>
    <scope>NUCLEOTIDE SEQUENCE</scope>
</reference>
<comment type="caution">
    <text evidence="14">The sequence shown here is derived from an EMBL/GenBank/DDBJ whole genome shotgun (WGS) entry which is preliminary data.</text>
</comment>
<keyword evidence="5 10" id="KW-0547">Nucleotide-binding</keyword>
<reference evidence="14" key="1">
    <citation type="journal article" date="2004" name="Nature">
        <title>Genome duplication in the teleost fish Tetraodon nigroviridis reveals the early vertebrate proto-karyotype.</title>
        <authorList>
            <person name="Jaillon O."/>
            <person name="Aury J.-M."/>
            <person name="Brunet F."/>
            <person name="Petit J.-L."/>
            <person name="Stange-Thomann N."/>
            <person name="Mauceli E."/>
            <person name="Bouneau L."/>
            <person name="Fischer C."/>
            <person name="Ozouf-Costaz C."/>
            <person name="Bernot A."/>
            <person name="Nicaud S."/>
            <person name="Jaffe D."/>
            <person name="Fisher S."/>
            <person name="Lutfalla G."/>
            <person name="Dossat C."/>
            <person name="Segurens B."/>
            <person name="Dasilva C."/>
            <person name="Salanoubat M."/>
            <person name="Levy M."/>
            <person name="Boudet N."/>
            <person name="Castellano S."/>
            <person name="Anthouard V."/>
            <person name="Jubin C."/>
            <person name="Castelli V."/>
            <person name="Katinka M."/>
            <person name="Vacherie B."/>
            <person name="Biemont C."/>
            <person name="Skalli Z."/>
            <person name="Cattolico L."/>
            <person name="Poulain J."/>
            <person name="De Berardinis V."/>
            <person name="Cruaud C."/>
            <person name="Duprat S."/>
            <person name="Brottier P."/>
            <person name="Coutanceau J.-P."/>
            <person name="Gouzy J."/>
            <person name="Parra G."/>
            <person name="Lardier G."/>
            <person name="Chapple C."/>
            <person name="McKernan K.J."/>
            <person name="McEwan P."/>
            <person name="Bosak S."/>
            <person name="Kellis M."/>
            <person name="Volff J.-N."/>
            <person name="Guigo R."/>
            <person name="Zody M.C."/>
            <person name="Mesirov J."/>
            <person name="Lindblad-Toh K."/>
            <person name="Birren B."/>
            <person name="Nusbaum C."/>
            <person name="Kahn D."/>
            <person name="Robinson-Rechavi M."/>
            <person name="Laudet V."/>
            <person name="Schachter V."/>
            <person name="Quetier F."/>
            <person name="Saurin W."/>
            <person name="Scarpelli C."/>
            <person name="Wincker P."/>
            <person name="Lander E.S."/>
            <person name="Weissenbach J."/>
            <person name="Roest Crollius H."/>
        </authorList>
    </citation>
    <scope>NUCLEOTIDE SEQUENCE [LARGE SCALE GENOMIC DNA]</scope>
</reference>
<feature type="binding site" evidence="10">
    <location>
        <begin position="102"/>
        <end position="109"/>
    </location>
    <ligand>
        <name>ATP</name>
        <dbReference type="ChEBI" id="CHEBI:30616"/>
    </ligand>
</feature>
<proteinExistence type="inferred from homology"/>
<feature type="coiled-coil region" evidence="12">
    <location>
        <begin position="471"/>
        <end position="565"/>
    </location>
</feature>
<keyword evidence="3" id="KW-0597">Phosphoprotein</keyword>
<keyword evidence="7 12" id="KW-0175">Coiled coil</keyword>
<evidence type="ECO:0000313" key="14">
    <source>
        <dbReference type="EMBL" id="CAG00573.1"/>
    </source>
</evidence>
<dbReference type="GO" id="GO:0072686">
    <property type="term" value="C:mitotic spindle"/>
    <property type="evidence" value="ECO:0007669"/>
    <property type="project" value="TreeGrafter"/>
</dbReference>
<dbReference type="GO" id="GO:0051231">
    <property type="term" value="P:spindle elongation"/>
    <property type="evidence" value="ECO:0007669"/>
    <property type="project" value="TreeGrafter"/>
</dbReference>
<comment type="subcellular location">
    <subcellularLocation>
        <location evidence="1">Cytoplasm</location>
        <location evidence="1">Cytoskeleton</location>
        <location evidence="1">Spindle</location>
    </subcellularLocation>
</comment>
<feature type="non-terminal residue" evidence="14">
    <location>
        <position position="1"/>
    </location>
</feature>
<evidence type="ECO:0000256" key="12">
    <source>
        <dbReference type="SAM" id="Coils"/>
    </source>
</evidence>
<evidence type="ECO:0000256" key="9">
    <source>
        <dbReference type="ARBA" id="ARBA00023212"/>
    </source>
</evidence>
<keyword evidence="6 10" id="KW-0067">ATP-binding</keyword>
<dbReference type="PANTHER" id="PTHR47970">
    <property type="entry name" value="KINESIN-LIKE PROTEIN KIF11"/>
    <property type="match status" value="1"/>
</dbReference>
<dbReference type="Pfam" id="PF00225">
    <property type="entry name" value="Kinesin"/>
    <property type="match status" value="2"/>
</dbReference>
<evidence type="ECO:0000256" key="11">
    <source>
        <dbReference type="RuleBase" id="RU000394"/>
    </source>
</evidence>
<dbReference type="GO" id="GO:0005524">
    <property type="term" value="F:ATP binding"/>
    <property type="evidence" value="ECO:0007669"/>
    <property type="project" value="UniProtKB-UniRule"/>
</dbReference>
<accession>Q4SFK9</accession>
<evidence type="ECO:0000256" key="8">
    <source>
        <dbReference type="ARBA" id="ARBA00023175"/>
    </source>
</evidence>
<dbReference type="SMART" id="SM00129">
    <property type="entry name" value="KISc"/>
    <property type="match status" value="1"/>
</dbReference>
<dbReference type="GO" id="GO:0005876">
    <property type="term" value="C:spindle microtubule"/>
    <property type="evidence" value="ECO:0007669"/>
    <property type="project" value="TreeGrafter"/>
</dbReference>
<dbReference type="EMBL" id="CAAE01014601">
    <property type="protein sequence ID" value="CAG00573.1"/>
    <property type="molecule type" value="Genomic_DNA"/>
</dbReference>
<dbReference type="CDD" id="cd21787">
    <property type="entry name" value="RBD_KIF20A"/>
    <property type="match status" value="1"/>
</dbReference>
<evidence type="ECO:0000256" key="4">
    <source>
        <dbReference type="ARBA" id="ARBA00022701"/>
    </source>
</evidence>
<organism evidence="14">
    <name type="scientific">Tetraodon nigroviridis</name>
    <name type="common">Spotted green pufferfish</name>
    <name type="synonym">Chelonodon nigroviridis</name>
    <dbReference type="NCBI Taxonomy" id="99883"/>
    <lineage>
        <taxon>Eukaryota</taxon>
        <taxon>Metazoa</taxon>
        <taxon>Chordata</taxon>
        <taxon>Craniata</taxon>
        <taxon>Vertebrata</taxon>
        <taxon>Euteleostomi</taxon>
        <taxon>Actinopterygii</taxon>
        <taxon>Neopterygii</taxon>
        <taxon>Teleostei</taxon>
        <taxon>Neoteleostei</taxon>
        <taxon>Acanthomorphata</taxon>
        <taxon>Eupercaria</taxon>
        <taxon>Tetraodontiformes</taxon>
        <taxon>Tetradontoidea</taxon>
        <taxon>Tetraodontidae</taxon>
        <taxon>Tetraodon</taxon>
    </lineage>
</organism>
<comment type="similarity">
    <text evidence="10 11">Belongs to the TRAFAC class myosin-kinesin ATPase superfamily. Kinesin family.</text>
</comment>
<evidence type="ECO:0000259" key="13">
    <source>
        <dbReference type="PROSITE" id="PS50067"/>
    </source>
</evidence>
<evidence type="ECO:0000256" key="6">
    <source>
        <dbReference type="ARBA" id="ARBA00022840"/>
    </source>
</evidence>
<dbReference type="InterPro" id="IPR047149">
    <property type="entry name" value="KIF11-like"/>
</dbReference>
<dbReference type="GO" id="GO:0008017">
    <property type="term" value="F:microtubule binding"/>
    <property type="evidence" value="ECO:0007669"/>
    <property type="project" value="InterPro"/>
</dbReference>
<keyword evidence="9" id="KW-0206">Cytoskeleton</keyword>
<dbReference type="InterPro" id="IPR019821">
    <property type="entry name" value="Kinesin_motor_CS"/>
</dbReference>
<gene>
    <name evidence="14" type="ORF">GSTENG00019047001</name>
</gene>
<dbReference type="InterPro" id="IPR036961">
    <property type="entry name" value="Kinesin_motor_dom_sf"/>
</dbReference>
<sequence length="820" mass="91332">EGGSERVKVYVRIRPLSEVEKGRGEDQGCVAVQNEEALILKAPKESQNMKTAERGIGPSIHKFSFSKIFGPETTQQQFYEFTMKKMVKDVLQGENRLLYTYGVTNSGKTYTIQGSGPEAGLLPRALVSLFRKLQGRLYAAMDVKPVMYQDVRQLNAGEVRAQEIQRTSLLQESENLSCRRGGNTSTWDSGIGGLSSISNVASQFEGELPVQDSSSHFQAVKLQGRKDLCFSMCSCCFPKSTVFLLVLPDLTWIHVRSAEEAWRILRAGRQNQSFASTYLNQNSSRSHSIFSIRVLHIRPETLSSPSIPISELTVCDLAGSERCKEQRNGERMKEATNINTSLLTLGRCIAALRHNQNKTRPPQVVPFRDSKLTRVLQGYFCGRGVSCMVVNINPCASIYDETLQALKFSAIATQLVHGPSTKSRVAYILSLLSEPAANANESTVIEEEEDESDVEDGDITMLNTETLLQAIDVLKRKVHRQREENEALEAKVREQVVSEVMEVINDMQNGFRETLEAQTALLEEKYENKIANLQMHLKKFYDQELKEKEQEIENLSADLNKIKQEESASTSDLHTSAEVLDVPSAFWLIRADLTLSWNSVALSCWLEQRVTKLKMQLVVPGPAGTYASAADRKLEEGQRVRYSLVLCWPFFLLRASVFMGNVSSARTCISCAWDLQRLGADLQSGERACCRNTGGEKLRQALTAADEKIAKQDQILVELQNNLMLVKADLRRKAETLAQVQAAPVLPSGSGPAALPDLCKKRGRGAAAACSTENRPPLKRPFFPSLFATRTYNGRLAEEAQPCLHPSQPQGKVLRSLELQ</sequence>
<evidence type="ECO:0000256" key="3">
    <source>
        <dbReference type="ARBA" id="ARBA00022553"/>
    </source>
</evidence>
<evidence type="ECO:0000256" key="7">
    <source>
        <dbReference type="ARBA" id="ARBA00023054"/>
    </source>
</evidence>
<name>Q4SFK9_TETNG</name>
<protein>
    <recommendedName>
        <fullName evidence="11">Kinesin-like protein</fullName>
    </recommendedName>
</protein>
<dbReference type="InterPro" id="IPR001752">
    <property type="entry name" value="Kinesin_motor_dom"/>
</dbReference>
<dbReference type="SUPFAM" id="SSF52540">
    <property type="entry name" value="P-loop containing nucleoside triphosphate hydrolases"/>
    <property type="match status" value="1"/>
</dbReference>
<dbReference type="PANTHER" id="PTHR47970:SF29">
    <property type="entry name" value="KINESIN FAMILY MEMBER 20B"/>
    <property type="match status" value="1"/>
</dbReference>
<dbReference type="Gene3D" id="3.40.850.10">
    <property type="entry name" value="Kinesin motor domain"/>
    <property type="match status" value="2"/>
</dbReference>